<proteinExistence type="predicted"/>
<comment type="caution">
    <text evidence="2">The sequence shown here is derived from an EMBL/GenBank/DDBJ whole genome shotgun (WGS) entry which is preliminary data.</text>
</comment>
<keyword evidence="3" id="KW-1185">Reference proteome</keyword>
<protein>
    <submittedName>
        <fullName evidence="2">Uncharacterized protein</fullName>
    </submittedName>
</protein>
<feature type="region of interest" description="Disordered" evidence="1">
    <location>
        <begin position="158"/>
        <end position="197"/>
    </location>
</feature>
<accession>S9TPT0</accession>
<feature type="region of interest" description="Disordered" evidence="1">
    <location>
        <begin position="1"/>
        <end position="44"/>
    </location>
</feature>
<dbReference type="EMBL" id="ATMH01009911">
    <property type="protein sequence ID" value="EPY18478.1"/>
    <property type="molecule type" value="Genomic_DNA"/>
</dbReference>
<feature type="compositionally biased region" description="Basic and acidic residues" evidence="1">
    <location>
        <begin position="158"/>
        <end position="168"/>
    </location>
</feature>
<evidence type="ECO:0000256" key="1">
    <source>
        <dbReference type="SAM" id="MobiDB-lite"/>
    </source>
</evidence>
<feature type="compositionally biased region" description="Polar residues" evidence="1">
    <location>
        <begin position="66"/>
        <end position="79"/>
    </location>
</feature>
<name>S9TPT0_9TRYP</name>
<feature type="region of interest" description="Disordered" evidence="1">
    <location>
        <begin position="60"/>
        <end position="103"/>
    </location>
</feature>
<organism evidence="2 3">
    <name type="scientific">Strigomonas culicis</name>
    <dbReference type="NCBI Taxonomy" id="28005"/>
    <lineage>
        <taxon>Eukaryota</taxon>
        <taxon>Discoba</taxon>
        <taxon>Euglenozoa</taxon>
        <taxon>Kinetoplastea</taxon>
        <taxon>Metakinetoplastina</taxon>
        <taxon>Trypanosomatida</taxon>
        <taxon>Trypanosomatidae</taxon>
        <taxon>Strigomonadinae</taxon>
        <taxon>Strigomonas</taxon>
    </lineage>
</organism>
<reference evidence="2 3" key="1">
    <citation type="journal article" date="2013" name="PLoS ONE">
        <title>Predicting the Proteins of Angomonas deanei, Strigomonas culicis and Their Respective Endosymbionts Reveals New Aspects of the Trypanosomatidae Family.</title>
        <authorList>
            <person name="Motta M.C."/>
            <person name="Martins A.C."/>
            <person name="de Souza S.S."/>
            <person name="Catta-Preta C.M."/>
            <person name="Silva R."/>
            <person name="Klein C.C."/>
            <person name="de Almeida L.G."/>
            <person name="de Lima Cunha O."/>
            <person name="Ciapina L.P."/>
            <person name="Brocchi M."/>
            <person name="Colabardini A.C."/>
            <person name="de Araujo Lima B."/>
            <person name="Machado C.R."/>
            <person name="de Almeida Soares C.M."/>
            <person name="Probst C.M."/>
            <person name="de Menezes C.B."/>
            <person name="Thompson C.E."/>
            <person name="Bartholomeu D.C."/>
            <person name="Gradia D.F."/>
            <person name="Pavoni D.P."/>
            <person name="Grisard E.C."/>
            <person name="Fantinatti-Garboggini F."/>
            <person name="Marchini F.K."/>
            <person name="Rodrigues-Luiz G.F."/>
            <person name="Wagner G."/>
            <person name="Goldman G.H."/>
            <person name="Fietto J.L."/>
            <person name="Elias M.C."/>
            <person name="Goldman M.H."/>
            <person name="Sagot M.F."/>
            <person name="Pereira M."/>
            <person name="Stoco P.H."/>
            <person name="de Mendonca-Neto R.P."/>
            <person name="Teixeira S.M."/>
            <person name="Maciel T.E."/>
            <person name="de Oliveira Mendes T.A."/>
            <person name="Urmenyi T.P."/>
            <person name="de Souza W."/>
            <person name="Schenkman S."/>
            <person name="de Vasconcelos A.T."/>
        </authorList>
    </citation>
    <scope>NUCLEOTIDE SEQUENCE [LARGE SCALE GENOMIC DNA]</scope>
</reference>
<dbReference type="AlphaFoldDB" id="S9TPT0"/>
<feature type="compositionally biased region" description="Polar residues" evidence="1">
    <location>
        <begin position="15"/>
        <end position="25"/>
    </location>
</feature>
<evidence type="ECO:0000313" key="3">
    <source>
        <dbReference type="Proteomes" id="UP000015354"/>
    </source>
</evidence>
<evidence type="ECO:0000313" key="2">
    <source>
        <dbReference type="EMBL" id="EPY18478.1"/>
    </source>
</evidence>
<dbReference type="Proteomes" id="UP000015354">
    <property type="component" value="Unassembled WGS sequence"/>
</dbReference>
<sequence length="197" mass="21465">MGANAVQPVNIGSGEDNSCGCSLNVHSQPPPPTASHPPSHHADVHPSTTIYAKVANKKCTAPLPSPQSTDTQRRLSQPTPANPLENAPKCDSPLHAFEGHPPKAERPRTLLIEALEQEQQESGTQPVWAQEQQLAYLMYYAAADGLRPPRAHDVRVVQHLPPRTERRGSRAAPPGGADRRRGKSRVQFIMADLHDNE</sequence>
<gene>
    <name evidence="2" type="ORF">STCU_09949</name>
</gene>